<keyword evidence="1" id="KW-0812">Transmembrane</keyword>
<dbReference type="EMBL" id="SACT01000002">
    <property type="protein sequence ID" value="RVT52337.1"/>
    <property type="molecule type" value="Genomic_DNA"/>
</dbReference>
<accession>A0A3S2U9K1</accession>
<protein>
    <submittedName>
        <fullName evidence="3">Alpha/beta fold hydrolase</fullName>
    </submittedName>
</protein>
<keyword evidence="4" id="KW-1185">Reference proteome</keyword>
<reference evidence="3 4" key="1">
    <citation type="submission" date="2019-01" db="EMBL/GenBank/DDBJ databases">
        <authorList>
            <person name="Chen W.-M."/>
        </authorList>
    </citation>
    <scope>NUCLEOTIDE SEQUENCE [LARGE SCALE GENOMIC DNA]</scope>
    <source>
        <strain evidence="3 4">ICH-3</strain>
    </source>
</reference>
<name>A0A3S2U9K1_9BURK</name>
<dbReference type="Proteomes" id="UP000288178">
    <property type="component" value="Unassembled WGS sequence"/>
</dbReference>
<dbReference type="PANTHER" id="PTHR37946">
    <property type="entry name" value="SLL1969 PROTEIN"/>
    <property type="match status" value="1"/>
</dbReference>
<evidence type="ECO:0000313" key="4">
    <source>
        <dbReference type="Proteomes" id="UP000288178"/>
    </source>
</evidence>
<organism evidence="3 4">
    <name type="scientific">Rubrivivax albus</name>
    <dbReference type="NCBI Taxonomy" id="2499835"/>
    <lineage>
        <taxon>Bacteria</taxon>
        <taxon>Pseudomonadati</taxon>
        <taxon>Pseudomonadota</taxon>
        <taxon>Betaproteobacteria</taxon>
        <taxon>Burkholderiales</taxon>
        <taxon>Sphaerotilaceae</taxon>
        <taxon>Rubrivivax</taxon>
    </lineage>
</organism>
<comment type="caution">
    <text evidence="3">The sequence shown here is derived from an EMBL/GenBank/DDBJ whole genome shotgun (WGS) entry which is preliminary data.</text>
</comment>
<gene>
    <name evidence="3" type="ORF">ENE75_07760</name>
</gene>
<sequence>MIAKLQRVLLVLWIAALAGTLVAWPLEWIPGYAAVTLVAALLVGHGFVLAGEFMAMHWTNQRDTAPRAGLRDVVAAWWQESLHAPKVFFWRQPLRHGMWKDHLPAGAPSARGVVLVHGYFCNRGLWNPWLSRLTHARIPFIAVDLAPAFGSIDAYAPVIDAAIVRMRKVTGHPPIVVAHSMGGLAVRRWWIDRAPDDLHHLITLGSPHHGTRLATLGTTQNAQQMRVGSDWLHELQAAEQPATRARVTCVYSHCDNIVFPASTATLSGTRTVHLPGTPHVAMVDHPVAWNLLQEQLRMAPAHPGASDPAPCSRTAP</sequence>
<feature type="transmembrane region" description="Helical" evidence="1">
    <location>
        <begin position="33"/>
        <end position="55"/>
    </location>
</feature>
<keyword evidence="1" id="KW-0472">Membrane</keyword>
<dbReference type="PANTHER" id="PTHR37946:SF1">
    <property type="entry name" value="SLL1969 PROTEIN"/>
    <property type="match status" value="1"/>
</dbReference>
<dbReference type="AlphaFoldDB" id="A0A3S2U9K1"/>
<dbReference type="Gene3D" id="3.40.50.1820">
    <property type="entry name" value="alpha/beta hydrolase"/>
    <property type="match status" value="1"/>
</dbReference>
<dbReference type="InterPro" id="IPR029058">
    <property type="entry name" value="AB_hydrolase_fold"/>
</dbReference>
<dbReference type="Pfam" id="PF12697">
    <property type="entry name" value="Abhydrolase_6"/>
    <property type="match status" value="1"/>
</dbReference>
<evidence type="ECO:0000256" key="1">
    <source>
        <dbReference type="SAM" id="Phobius"/>
    </source>
</evidence>
<dbReference type="SUPFAM" id="SSF53474">
    <property type="entry name" value="alpha/beta-Hydrolases"/>
    <property type="match status" value="1"/>
</dbReference>
<keyword evidence="3" id="KW-0378">Hydrolase</keyword>
<feature type="domain" description="AB hydrolase-1" evidence="2">
    <location>
        <begin position="113"/>
        <end position="221"/>
    </location>
</feature>
<dbReference type="RefSeq" id="WP_128197524.1">
    <property type="nucleotide sequence ID" value="NZ_SACT01000002.1"/>
</dbReference>
<keyword evidence="1" id="KW-1133">Transmembrane helix</keyword>
<proteinExistence type="predicted"/>
<evidence type="ECO:0000313" key="3">
    <source>
        <dbReference type="EMBL" id="RVT52337.1"/>
    </source>
</evidence>
<evidence type="ECO:0000259" key="2">
    <source>
        <dbReference type="Pfam" id="PF12697"/>
    </source>
</evidence>
<dbReference type="InterPro" id="IPR000073">
    <property type="entry name" value="AB_hydrolase_1"/>
</dbReference>
<dbReference type="OrthoDB" id="275181at2"/>
<dbReference type="GO" id="GO:0016787">
    <property type="term" value="F:hydrolase activity"/>
    <property type="evidence" value="ECO:0007669"/>
    <property type="project" value="UniProtKB-KW"/>
</dbReference>